<gene>
    <name evidence="2" type="ORF">CLV70_112139</name>
</gene>
<protein>
    <submittedName>
        <fullName evidence="2">Uncharacterized protein</fullName>
    </submittedName>
</protein>
<evidence type="ECO:0000313" key="2">
    <source>
        <dbReference type="EMBL" id="PRY25773.1"/>
    </source>
</evidence>
<name>A0A2T0RXK3_9ACTN</name>
<dbReference type="OrthoDB" id="3697516at2"/>
<organism evidence="2 3">
    <name type="scientific">Pseudosporangium ferrugineum</name>
    <dbReference type="NCBI Taxonomy" id="439699"/>
    <lineage>
        <taxon>Bacteria</taxon>
        <taxon>Bacillati</taxon>
        <taxon>Actinomycetota</taxon>
        <taxon>Actinomycetes</taxon>
        <taxon>Micromonosporales</taxon>
        <taxon>Micromonosporaceae</taxon>
        <taxon>Pseudosporangium</taxon>
    </lineage>
</organism>
<reference evidence="2 3" key="1">
    <citation type="submission" date="2018-03" db="EMBL/GenBank/DDBJ databases">
        <title>Genomic Encyclopedia of Archaeal and Bacterial Type Strains, Phase II (KMG-II): from individual species to whole genera.</title>
        <authorList>
            <person name="Goeker M."/>
        </authorList>
    </citation>
    <scope>NUCLEOTIDE SEQUENCE [LARGE SCALE GENOMIC DNA]</scope>
    <source>
        <strain evidence="2 3">DSM 45348</strain>
    </source>
</reference>
<evidence type="ECO:0000256" key="1">
    <source>
        <dbReference type="SAM" id="Phobius"/>
    </source>
</evidence>
<keyword evidence="1" id="KW-1133">Transmembrane helix</keyword>
<feature type="transmembrane region" description="Helical" evidence="1">
    <location>
        <begin position="123"/>
        <end position="144"/>
    </location>
</feature>
<keyword evidence="1" id="KW-0812">Transmembrane</keyword>
<keyword evidence="3" id="KW-1185">Reference proteome</keyword>
<dbReference type="RefSeq" id="WP_106128959.1">
    <property type="nucleotide sequence ID" value="NZ_PVZG01000012.1"/>
</dbReference>
<sequence>MSSRLEIGDQAPATLGSPETTGKVARVARPWAYWPLRVVALVETVLIFDQAVYAGRFLSGDFPALHVHRENATYTGIVLLVQLIAAVLLRWPGGGPLWPAFYTAGMFGLIALQIVLGFSRSLVIHVPLGVGLVVVTVLMLVWVWRPKPHDWWPRANGKDDAAAEERS</sequence>
<dbReference type="Proteomes" id="UP000239209">
    <property type="component" value="Unassembled WGS sequence"/>
</dbReference>
<dbReference type="EMBL" id="PVZG01000012">
    <property type="protein sequence ID" value="PRY25773.1"/>
    <property type="molecule type" value="Genomic_DNA"/>
</dbReference>
<accession>A0A2T0RXK3</accession>
<proteinExistence type="predicted"/>
<feature type="transmembrane region" description="Helical" evidence="1">
    <location>
        <begin position="97"/>
        <end position="116"/>
    </location>
</feature>
<comment type="caution">
    <text evidence="2">The sequence shown here is derived from an EMBL/GenBank/DDBJ whole genome shotgun (WGS) entry which is preliminary data.</text>
</comment>
<feature type="transmembrane region" description="Helical" evidence="1">
    <location>
        <begin position="72"/>
        <end position="91"/>
    </location>
</feature>
<keyword evidence="1" id="KW-0472">Membrane</keyword>
<evidence type="ECO:0000313" key="3">
    <source>
        <dbReference type="Proteomes" id="UP000239209"/>
    </source>
</evidence>
<dbReference type="AlphaFoldDB" id="A0A2T0RXK3"/>